<keyword evidence="1" id="KW-0812">Transmembrane</keyword>
<dbReference type="AlphaFoldDB" id="A0A9D1YW18"/>
<dbReference type="Proteomes" id="UP000824005">
    <property type="component" value="Unassembled WGS sequence"/>
</dbReference>
<accession>A0A9D1YW18</accession>
<evidence type="ECO:0000313" key="3">
    <source>
        <dbReference type="Proteomes" id="UP000824005"/>
    </source>
</evidence>
<keyword evidence="1" id="KW-1133">Transmembrane helix</keyword>
<evidence type="ECO:0000313" key="2">
    <source>
        <dbReference type="EMBL" id="HIY66192.1"/>
    </source>
</evidence>
<feature type="transmembrane region" description="Helical" evidence="1">
    <location>
        <begin position="86"/>
        <end position="105"/>
    </location>
</feature>
<dbReference type="EMBL" id="DXDC01000232">
    <property type="protein sequence ID" value="HIY66192.1"/>
    <property type="molecule type" value="Genomic_DNA"/>
</dbReference>
<feature type="transmembrane region" description="Helical" evidence="1">
    <location>
        <begin position="59"/>
        <end position="79"/>
    </location>
</feature>
<name>A0A9D1YW18_9MICO</name>
<feature type="transmembrane region" description="Helical" evidence="1">
    <location>
        <begin position="111"/>
        <end position="133"/>
    </location>
</feature>
<reference evidence="2" key="1">
    <citation type="journal article" date="2021" name="PeerJ">
        <title>Extensive microbial diversity within the chicken gut microbiome revealed by metagenomics and culture.</title>
        <authorList>
            <person name="Gilroy R."/>
            <person name="Ravi A."/>
            <person name="Getino M."/>
            <person name="Pursley I."/>
            <person name="Horton D.L."/>
            <person name="Alikhan N.F."/>
            <person name="Baker D."/>
            <person name="Gharbi K."/>
            <person name="Hall N."/>
            <person name="Watson M."/>
            <person name="Adriaenssens E.M."/>
            <person name="Foster-Nyarko E."/>
            <person name="Jarju S."/>
            <person name="Secka A."/>
            <person name="Antonio M."/>
            <person name="Oren A."/>
            <person name="Chaudhuri R.R."/>
            <person name="La Ragione R."/>
            <person name="Hildebrand F."/>
            <person name="Pallen M.J."/>
        </authorList>
    </citation>
    <scope>NUCLEOTIDE SEQUENCE</scope>
    <source>
        <strain evidence="2">ChiGjej1B1-98</strain>
    </source>
</reference>
<evidence type="ECO:0000256" key="1">
    <source>
        <dbReference type="SAM" id="Phobius"/>
    </source>
</evidence>
<keyword evidence="1" id="KW-0472">Membrane</keyword>
<organism evidence="2 3">
    <name type="scientific">Candidatus Agrococcus pullicola</name>
    <dbReference type="NCBI Taxonomy" id="2838429"/>
    <lineage>
        <taxon>Bacteria</taxon>
        <taxon>Bacillati</taxon>
        <taxon>Actinomycetota</taxon>
        <taxon>Actinomycetes</taxon>
        <taxon>Micrococcales</taxon>
        <taxon>Microbacteriaceae</taxon>
        <taxon>Agrococcus</taxon>
    </lineage>
</organism>
<protein>
    <submittedName>
        <fullName evidence="2">Uncharacterized protein</fullName>
    </submittedName>
</protein>
<feature type="transmembrane region" description="Helical" evidence="1">
    <location>
        <begin position="32"/>
        <end position="53"/>
    </location>
</feature>
<comment type="caution">
    <text evidence="2">The sequence shown here is derived from an EMBL/GenBank/DDBJ whole genome shotgun (WGS) entry which is preliminary data.</text>
</comment>
<sequence>MTHHASNNRVPNPSGLPVAGEARPARRLRLRWGAILPLAALALLWPLSGLLGFEGPARAFTIIGVTLAVWIGVVGFAHVARPVLSLTLAGVGYGLLYLIANAIMVTPLVFFAWYTVAVTAGVGALAGLAALGIQRLAAR</sequence>
<reference evidence="2" key="2">
    <citation type="submission" date="2021-04" db="EMBL/GenBank/DDBJ databases">
        <authorList>
            <person name="Gilroy R."/>
        </authorList>
    </citation>
    <scope>NUCLEOTIDE SEQUENCE</scope>
    <source>
        <strain evidence="2">ChiGjej1B1-98</strain>
    </source>
</reference>
<proteinExistence type="predicted"/>
<gene>
    <name evidence="2" type="ORF">H9830_07945</name>
</gene>